<dbReference type="SUPFAM" id="SSF52540">
    <property type="entry name" value="P-loop containing nucleoside triphosphate hydrolases"/>
    <property type="match status" value="1"/>
</dbReference>
<dbReference type="InterPro" id="IPR001650">
    <property type="entry name" value="Helicase_C-like"/>
</dbReference>
<evidence type="ECO:0000256" key="2">
    <source>
        <dbReference type="ARBA" id="ARBA00022840"/>
    </source>
</evidence>
<accession>A0A7C9RX55</accession>
<dbReference type="InterPro" id="IPR052511">
    <property type="entry name" value="ATP-dep_Helicase"/>
</dbReference>
<keyword evidence="1" id="KW-0547">Nucleotide-binding</keyword>
<organism evidence="4 5">
    <name type="scientific">Lentzea alba</name>
    <dbReference type="NCBI Taxonomy" id="2714351"/>
    <lineage>
        <taxon>Bacteria</taxon>
        <taxon>Bacillati</taxon>
        <taxon>Actinomycetota</taxon>
        <taxon>Actinomycetes</taxon>
        <taxon>Pseudonocardiales</taxon>
        <taxon>Pseudonocardiaceae</taxon>
        <taxon>Lentzea</taxon>
    </lineage>
</organism>
<keyword evidence="4" id="KW-0347">Helicase</keyword>
<proteinExistence type="predicted"/>
<keyword evidence="4" id="KW-0378">Hydrolase</keyword>
<keyword evidence="5" id="KW-1185">Reference proteome</keyword>
<dbReference type="GO" id="GO:0003677">
    <property type="term" value="F:DNA binding"/>
    <property type="evidence" value="ECO:0007669"/>
    <property type="project" value="TreeGrafter"/>
</dbReference>
<dbReference type="Gene3D" id="3.40.50.300">
    <property type="entry name" value="P-loop containing nucleotide triphosphate hydrolases"/>
    <property type="match status" value="2"/>
</dbReference>
<dbReference type="EMBL" id="JAAMPJ010000014">
    <property type="protein sequence ID" value="NGY65064.1"/>
    <property type="molecule type" value="Genomic_DNA"/>
</dbReference>
<dbReference type="Pfam" id="PF00270">
    <property type="entry name" value="DEAD"/>
    <property type="match status" value="1"/>
</dbReference>
<evidence type="ECO:0000313" key="5">
    <source>
        <dbReference type="Proteomes" id="UP000481360"/>
    </source>
</evidence>
<dbReference type="SMART" id="SM00487">
    <property type="entry name" value="DEXDc"/>
    <property type="match status" value="1"/>
</dbReference>
<protein>
    <submittedName>
        <fullName evidence="4">DEAD/DEAH box helicase</fullName>
    </submittedName>
</protein>
<dbReference type="Pfam" id="PF00271">
    <property type="entry name" value="Helicase_C"/>
    <property type="match status" value="1"/>
</dbReference>
<feature type="domain" description="Helicase ATP-binding" evidence="3">
    <location>
        <begin position="156"/>
        <end position="411"/>
    </location>
</feature>
<evidence type="ECO:0000256" key="1">
    <source>
        <dbReference type="ARBA" id="ARBA00022741"/>
    </source>
</evidence>
<dbReference type="PANTHER" id="PTHR47962:SF5">
    <property type="entry name" value="ATP-DEPENDENT HELICASE LHR-RELATED"/>
    <property type="match status" value="1"/>
</dbReference>
<keyword evidence="2" id="KW-0067">ATP-binding</keyword>
<dbReference type="NCBIfam" id="NF041067">
    <property type="entry name" value="DpdJ"/>
    <property type="match status" value="1"/>
</dbReference>
<dbReference type="Proteomes" id="UP000481360">
    <property type="component" value="Unassembled WGS sequence"/>
</dbReference>
<reference evidence="4 5" key="1">
    <citation type="submission" date="2020-03" db="EMBL/GenBank/DDBJ databases">
        <title>Isolation and identification of active actinomycetes.</title>
        <authorList>
            <person name="Sun X."/>
        </authorList>
    </citation>
    <scope>NUCLEOTIDE SEQUENCE [LARGE SCALE GENOMIC DNA]</scope>
    <source>
        <strain evidence="4 5">NEAU-D13</strain>
    </source>
</reference>
<dbReference type="GO" id="GO:0016887">
    <property type="term" value="F:ATP hydrolysis activity"/>
    <property type="evidence" value="ECO:0007669"/>
    <property type="project" value="TreeGrafter"/>
</dbReference>
<comment type="caution">
    <text evidence="4">The sequence shown here is derived from an EMBL/GenBank/DDBJ whole genome shotgun (WGS) entry which is preliminary data.</text>
</comment>
<sequence>MDDGQYADALTAVELRETALLAWGAVEARWTEEELVAVLEPYGPPQDLLDRLLDTALVVREPGGGYRSRFAETVRLLATLRQAFRNQRVTDGRPLVLDYRVLHRPRRRPERSVPASQLHAQLRPLLGPAGSAAAHRLLPPQVSGFQQRSARVVLEALRGGEASGVVVTAGTGSGKTLAFYLPLLAWLADHAGRTGNGTLVLSLYPRNELLKDQLRALLGYVLKLNRADSGLQALSVATWFGLTPPASSFVLNGQTDWVERRGDYVCPFLSCLTCGGDLLWRRADLTAGVERLCCGSATCGFGVDGSVLRLTRRSAVDSPADIMLTTTESINRQLAAPGNLAAFGVRPATLRAVLLDEVHTYEGTAGAQNAILLRRLRYALGQDPVWVGLSATLRNADEFFARLVGLRPGAVTVVQPEITELEESGAEYLLALRHDPHGETGTLSTSIQACMVLARCLDSPDDPADPPPSSDGVLGSKVFAFTDKLDSTNRFYWDLLDAEGWQWPGQSNNRVPMTLAHSRGENQRLLAAGIQEPAHDRDPNGQWWWLPDELGHGVEADRQLVVSRTSSQDRGVDGDAQVVVATATLEVGFDDDRVGAVLQHKAPHDAAQFLQRKGRAGRNLTMRPWTVVVLSDWGRDRDAWDAYDALFSPELAARNLPVENLYVLRIQAVYALLDWLAGELGYAGFDSTWTDLAAPPSVLHPDNDRQRQATQTRQDRLAEHLDRLLRPGPERERLRRYLARALGLGLGDAAMSVVDTLFWEAPRPLLLAVVPTMRRRLIDRWRGEEPASGASGVRTRTPLREFIPGNLFDDLLVPDVELQIPGLRGEVAVDHLSALRTLNEFCPGNVSRHFGIWASSKRHWIPLPPVEPGGTVHRIDVLATYRAELMDAVVVDGLGTPVYTPTGAALTAVTNPAVKDASSVRPEWEVQFTALGSGVPAGLRAGADQLLQTVTAHLHMQGGGVQVVRYARTARGAVWSPRPLRVHAEFGRRAENGTWVPAAIGVDVHCDALECVVRLPEQMLEPDPQERTARLRHVLEVEADLPDEVSALDRSTLADIVVLAVVAETFDSPDQLDGNRLASALAAAASDLGLVGAASGQQWSAWLTDPDVLTPVAEAVRETAVAVRSSAWAAWWRRRYTLSVAQVVLSALAALCPGVDVDDVLLDVDPLDDTRFYLSEPSPGGTGEIDAFHRMLVENPDMFGRMLEQTLRPSSMETMDEELTQLLRCDSVTLSAALVALRRSWDQGHAAADRAVRAVDAAARAEGMVLGNAARTALSTRLAGPGAHEDLLDALRSWLDLRDRVMDRTGHAVDPRMLGGLLAHDASIDGVLHLGAAGSRQRRARAVANVLWPWGEAVNQTSANPYAPRLAASGRTVRAHVNIGPAVLDLVAWTDECRDRLHLALREHGELVVRAAVPDRAVLRAALLDLQMNPVEVGSLLCHPAVVGVDESTSGVQAQLLLREAL</sequence>
<dbReference type="InterPro" id="IPR011545">
    <property type="entry name" value="DEAD/DEAH_box_helicase_dom"/>
</dbReference>
<dbReference type="RefSeq" id="WP_166053856.1">
    <property type="nucleotide sequence ID" value="NZ_JAAMPJ010000014.1"/>
</dbReference>
<evidence type="ECO:0000259" key="3">
    <source>
        <dbReference type="PROSITE" id="PS51192"/>
    </source>
</evidence>
<gene>
    <name evidence="4" type="ORF">G7043_39740</name>
</gene>
<name>A0A7C9RX55_9PSEU</name>
<dbReference type="GO" id="GO:0005524">
    <property type="term" value="F:ATP binding"/>
    <property type="evidence" value="ECO:0007669"/>
    <property type="project" value="UniProtKB-KW"/>
</dbReference>
<dbReference type="PROSITE" id="PS51192">
    <property type="entry name" value="HELICASE_ATP_BIND_1"/>
    <property type="match status" value="1"/>
</dbReference>
<dbReference type="PANTHER" id="PTHR47962">
    <property type="entry name" value="ATP-DEPENDENT HELICASE LHR-RELATED-RELATED"/>
    <property type="match status" value="1"/>
</dbReference>
<dbReference type="InterPro" id="IPR014001">
    <property type="entry name" value="Helicase_ATP-bd"/>
</dbReference>
<dbReference type="GO" id="GO:0004386">
    <property type="term" value="F:helicase activity"/>
    <property type="evidence" value="ECO:0007669"/>
    <property type="project" value="UniProtKB-KW"/>
</dbReference>
<dbReference type="InterPro" id="IPR027417">
    <property type="entry name" value="P-loop_NTPase"/>
</dbReference>
<evidence type="ECO:0000313" key="4">
    <source>
        <dbReference type="EMBL" id="NGY65064.1"/>
    </source>
</evidence>